<gene>
    <name evidence="2" type="primary">LOC113467822</name>
</gene>
<dbReference type="KEGG" id="dci:113467822"/>
<protein>
    <submittedName>
        <fullName evidence="2">Uncharacterized protein LOC113467822</fullName>
    </submittedName>
</protein>
<accession>A0A3Q0J005</accession>
<keyword evidence="1" id="KW-1185">Reference proteome</keyword>
<dbReference type="PaxDb" id="121845-A0A3Q0J005"/>
<dbReference type="AlphaFoldDB" id="A0A3Q0J005"/>
<reference evidence="2" key="1">
    <citation type="submission" date="2025-08" db="UniProtKB">
        <authorList>
            <consortium name="RefSeq"/>
        </authorList>
    </citation>
    <scope>IDENTIFICATION</scope>
</reference>
<evidence type="ECO:0000313" key="1">
    <source>
        <dbReference type="Proteomes" id="UP000079169"/>
    </source>
</evidence>
<dbReference type="Proteomes" id="UP000079169">
    <property type="component" value="Unplaced"/>
</dbReference>
<evidence type="ECO:0000313" key="2">
    <source>
        <dbReference type="RefSeq" id="XP_026680050.1"/>
    </source>
</evidence>
<sequence>MRRKRTHCNSRDPQDLRWKLNKIRSEQNSEMVIRPVDSELNSTLADEDNSLELADNSNPRWKEVSQMFDKNQCKSGSKANPKYNLTLMQYSTSERSSNRTTTPVCPQQLKESHQVDGPDIPQAHSVSCSLILDKLLAELNDRLKILTTPYQAKKISPGAQVKSVGSLKMKRRTRKYLALLEQRQKLGLFSKRKLMAALKSYRTEIQLLKSVRDDVLNFHGFYERSTVQHQGWDSSDPGFWDSKFPRSWDSKVSGSWDSKIAGSESNYPAATCLSLQEAQDLLETEDMISSYWDNYNRGDFGEDDT</sequence>
<proteinExistence type="predicted"/>
<name>A0A3Q0J005_DIACI</name>
<dbReference type="RefSeq" id="XP_026680050.1">
    <property type="nucleotide sequence ID" value="XM_026824249.1"/>
</dbReference>
<organism evidence="1 2">
    <name type="scientific">Diaphorina citri</name>
    <name type="common">Asian citrus psyllid</name>
    <dbReference type="NCBI Taxonomy" id="121845"/>
    <lineage>
        <taxon>Eukaryota</taxon>
        <taxon>Metazoa</taxon>
        <taxon>Ecdysozoa</taxon>
        <taxon>Arthropoda</taxon>
        <taxon>Hexapoda</taxon>
        <taxon>Insecta</taxon>
        <taxon>Pterygota</taxon>
        <taxon>Neoptera</taxon>
        <taxon>Paraneoptera</taxon>
        <taxon>Hemiptera</taxon>
        <taxon>Sternorrhyncha</taxon>
        <taxon>Psylloidea</taxon>
        <taxon>Psyllidae</taxon>
        <taxon>Diaphorininae</taxon>
        <taxon>Diaphorina</taxon>
    </lineage>
</organism>
<dbReference type="GeneID" id="113467822"/>